<dbReference type="GO" id="GO:0004674">
    <property type="term" value="F:protein serine/threonine kinase activity"/>
    <property type="evidence" value="ECO:0007669"/>
    <property type="project" value="UniProtKB-KW"/>
</dbReference>
<keyword evidence="3" id="KW-0067">ATP-binding</keyword>
<dbReference type="SUPFAM" id="SSF56112">
    <property type="entry name" value="Protein kinase-like (PK-like)"/>
    <property type="match status" value="1"/>
</dbReference>
<dbReference type="OrthoDB" id="4062651at2759"/>
<dbReference type="Proteomes" id="UP000626092">
    <property type="component" value="Unassembled WGS sequence"/>
</dbReference>
<evidence type="ECO:0000256" key="2">
    <source>
        <dbReference type="ARBA" id="ARBA00022741"/>
    </source>
</evidence>
<protein>
    <submittedName>
        <fullName evidence="5">Uncharacterized protein</fullName>
    </submittedName>
</protein>
<proteinExistence type="predicted"/>
<keyword evidence="1" id="KW-0808">Transferase</keyword>
<evidence type="ECO:0000313" key="5">
    <source>
        <dbReference type="EMBL" id="KAF7151455.1"/>
    </source>
</evidence>
<dbReference type="AlphaFoldDB" id="A0A834LWU1"/>
<evidence type="ECO:0000313" key="6">
    <source>
        <dbReference type="Proteomes" id="UP000626092"/>
    </source>
</evidence>
<dbReference type="Gene3D" id="3.30.200.20">
    <property type="entry name" value="Phosphorylase Kinase, domain 1"/>
    <property type="match status" value="1"/>
</dbReference>
<accession>A0A834LWU1</accession>
<name>A0A834LWU1_RHOSS</name>
<sequence length="183" mass="20857">MAEVLGRLELALLSQQSGRTEGIMTKFHNMMEWWSRERKGNSSSSTGQSTDSPQESDSKTSSRLYCHFSLSNIRAATKYFSKSFFVRHSDKVHKGLIKIDGKVLVVAIKRFKKLKAVGDGILPNKLLFHPNILSPIGFCTKRDELILVHHYMPNGPCKIICTIQIVHFPEKCDFKYALELRKD</sequence>
<feature type="region of interest" description="Disordered" evidence="4">
    <location>
        <begin position="38"/>
        <end position="59"/>
    </location>
</feature>
<dbReference type="GO" id="GO:0005524">
    <property type="term" value="F:ATP binding"/>
    <property type="evidence" value="ECO:0007669"/>
    <property type="project" value="UniProtKB-KW"/>
</dbReference>
<gene>
    <name evidence="5" type="ORF">RHSIM_Rhsim02G0064200</name>
</gene>
<keyword evidence="1" id="KW-0418">Kinase</keyword>
<evidence type="ECO:0000256" key="3">
    <source>
        <dbReference type="ARBA" id="ARBA00022840"/>
    </source>
</evidence>
<reference evidence="5" key="1">
    <citation type="submission" date="2019-11" db="EMBL/GenBank/DDBJ databases">
        <authorList>
            <person name="Liu Y."/>
            <person name="Hou J."/>
            <person name="Li T.-Q."/>
            <person name="Guan C.-H."/>
            <person name="Wu X."/>
            <person name="Wu H.-Z."/>
            <person name="Ling F."/>
            <person name="Zhang R."/>
            <person name="Shi X.-G."/>
            <person name="Ren J.-P."/>
            <person name="Chen E.-F."/>
            <person name="Sun J.-M."/>
        </authorList>
    </citation>
    <scope>NUCLEOTIDE SEQUENCE</scope>
    <source>
        <strain evidence="5">Adult_tree_wgs_1</strain>
        <tissue evidence="5">Leaves</tissue>
    </source>
</reference>
<dbReference type="InterPro" id="IPR011009">
    <property type="entry name" value="Kinase-like_dom_sf"/>
</dbReference>
<evidence type="ECO:0000256" key="4">
    <source>
        <dbReference type="SAM" id="MobiDB-lite"/>
    </source>
</evidence>
<comment type="caution">
    <text evidence="5">The sequence shown here is derived from an EMBL/GenBank/DDBJ whole genome shotgun (WGS) entry which is preliminary data.</text>
</comment>
<keyword evidence="6" id="KW-1185">Reference proteome</keyword>
<organism evidence="5 6">
    <name type="scientific">Rhododendron simsii</name>
    <name type="common">Sims's rhododendron</name>
    <dbReference type="NCBI Taxonomy" id="118357"/>
    <lineage>
        <taxon>Eukaryota</taxon>
        <taxon>Viridiplantae</taxon>
        <taxon>Streptophyta</taxon>
        <taxon>Embryophyta</taxon>
        <taxon>Tracheophyta</taxon>
        <taxon>Spermatophyta</taxon>
        <taxon>Magnoliopsida</taxon>
        <taxon>eudicotyledons</taxon>
        <taxon>Gunneridae</taxon>
        <taxon>Pentapetalae</taxon>
        <taxon>asterids</taxon>
        <taxon>Ericales</taxon>
        <taxon>Ericaceae</taxon>
        <taxon>Ericoideae</taxon>
        <taxon>Rhodoreae</taxon>
        <taxon>Rhododendron</taxon>
    </lineage>
</organism>
<dbReference type="PANTHER" id="PTHR47989:SF47">
    <property type="entry name" value="SERINE_THREONINE-PROTEIN KINASE PBL28-RELATED"/>
    <property type="match status" value="1"/>
</dbReference>
<feature type="compositionally biased region" description="Low complexity" evidence="4">
    <location>
        <begin position="42"/>
        <end position="52"/>
    </location>
</feature>
<dbReference type="PANTHER" id="PTHR47989">
    <property type="entry name" value="OS01G0750732 PROTEIN"/>
    <property type="match status" value="1"/>
</dbReference>
<evidence type="ECO:0000256" key="1">
    <source>
        <dbReference type="ARBA" id="ARBA00022527"/>
    </source>
</evidence>
<keyword evidence="2" id="KW-0547">Nucleotide-binding</keyword>
<keyword evidence="1" id="KW-0723">Serine/threonine-protein kinase</keyword>
<dbReference type="EMBL" id="WJXA01000002">
    <property type="protein sequence ID" value="KAF7151455.1"/>
    <property type="molecule type" value="Genomic_DNA"/>
</dbReference>